<protein>
    <submittedName>
        <fullName evidence="1">Uncharacterized protein</fullName>
    </submittedName>
</protein>
<dbReference type="AlphaFoldDB" id="A0A2T0SPF4"/>
<reference evidence="1 2" key="1">
    <citation type="submission" date="2018-03" db="EMBL/GenBank/DDBJ databases">
        <title>Genomic Encyclopedia of Archaeal and Bacterial Type Strains, Phase II (KMG-II): from individual species to whole genera.</title>
        <authorList>
            <person name="Goeker M."/>
        </authorList>
    </citation>
    <scope>NUCLEOTIDE SEQUENCE [LARGE SCALE GENOMIC DNA]</scope>
    <source>
        <strain evidence="1 2">DSM 44720</strain>
    </source>
</reference>
<gene>
    <name evidence="1" type="ORF">CLV43_114206</name>
</gene>
<name>A0A2T0SPF4_9PSEU</name>
<dbReference type="EMBL" id="PVTF01000014">
    <property type="protein sequence ID" value="PRY35288.1"/>
    <property type="molecule type" value="Genomic_DNA"/>
</dbReference>
<accession>A0A2T0SPF4</accession>
<evidence type="ECO:0000313" key="2">
    <source>
        <dbReference type="Proteomes" id="UP000239494"/>
    </source>
</evidence>
<keyword evidence="2" id="KW-1185">Reference proteome</keyword>
<sequence length="163" mass="17924">MTDTAPPEINKQSPGQPVDLESEVAVLRAEIAALRAGEDDTPVPDDAVATLEQQLYYVNRMTGDERRQWMRHMLELQTIAFTCTGQWRSMGHAQQLANLEGEKSRLQDHVRELAGRPTQWAYEAACEALEKRRVALVAALKLPAETAFCDAVDFAAALSGGAS</sequence>
<dbReference type="Proteomes" id="UP000239494">
    <property type="component" value="Unassembled WGS sequence"/>
</dbReference>
<proteinExistence type="predicted"/>
<evidence type="ECO:0000313" key="1">
    <source>
        <dbReference type="EMBL" id="PRY35288.1"/>
    </source>
</evidence>
<organism evidence="1 2">
    <name type="scientific">Umezawaea tangerina</name>
    <dbReference type="NCBI Taxonomy" id="84725"/>
    <lineage>
        <taxon>Bacteria</taxon>
        <taxon>Bacillati</taxon>
        <taxon>Actinomycetota</taxon>
        <taxon>Actinomycetes</taxon>
        <taxon>Pseudonocardiales</taxon>
        <taxon>Pseudonocardiaceae</taxon>
        <taxon>Umezawaea</taxon>
    </lineage>
</organism>
<dbReference type="RefSeq" id="WP_106193786.1">
    <property type="nucleotide sequence ID" value="NZ_PVTF01000014.1"/>
</dbReference>
<comment type="caution">
    <text evidence="1">The sequence shown here is derived from an EMBL/GenBank/DDBJ whole genome shotgun (WGS) entry which is preliminary data.</text>
</comment>